<dbReference type="GO" id="GO:0005634">
    <property type="term" value="C:nucleus"/>
    <property type="evidence" value="ECO:0007669"/>
    <property type="project" value="UniProtKB-SubCell"/>
</dbReference>
<comment type="subcellular location">
    <subcellularLocation>
        <location evidence="1 8">Nucleus</location>
    </subcellularLocation>
</comment>
<dbReference type="GO" id="GO:0051276">
    <property type="term" value="P:chromosome organization"/>
    <property type="evidence" value="ECO:0007669"/>
    <property type="project" value="InterPro"/>
</dbReference>
<protein>
    <recommendedName>
        <fullName evidence="8">Structural maintenance of chromosomes protein</fullName>
    </recommendedName>
</protein>
<dbReference type="GO" id="GO:0005694">
    <property type="term" value="C:chromosome"/>
    <property type="evidence" value="ECO:0007669"/>
    <property type="project" value="InterPro"/>
</dbReference>
<feature type="domain" description="SMC hinge" evidence="11">
    <location>
        <begin position="523"/>
        <end position="635"/>
    </location>
</feature>
<dbReference type="InterPro" id="IPR003395">
    <property type="entry name" value="RecF/RecN/SMC_N"/>
</dbReference>
<dbReference type="FunFam" id="3.40.50.300:FF:000424">
    <property type="entry name" value="Structural maintenance of chromosomes 3"/>
    <property type="match status" value="1"/>
</dbReference>
<dbReference type="CDD" id="cd03272">
    <property type="entry name" value="ABC_SMC3_euk"/>
    <property type="match status" value="1"/>
</dbReference>
<keyword evidence="4" id="KW-0498">Mitosis</keyword>
<keyword evidence="3" id="KW-0132">Cell division</keyword>
<evidence type="ECO:0000259" key="11">
    <source>
        <dbReference type="SMART" id="SM00968"/>
    </source>
</evidence>
<keyword evidence="13" id="KW-1185">Reference proteome</keyword>
<evidence type="ECO:0000256" key="1">
    <source>
        <dbReference type="ARBA" id="ARBA00004123"/>
    </source>
</evidence>
<evidence type="ECO:0000256" key="5">
    <source>
        <dbReference type="ARBA" id="ARBA00023054"/>
    </source>
</evidence>
<dbReference type="SMART" id="SM00968">
    <property type="entry name" value="SMC_hinge"/>
    <property type="match status" value="1"/>
</dbReference>
<feature type="coiled-coil region" evidence="9">
    <location>
        <begin position="187"/>
        <end position="221"/>
    </location>
</feature>
<dbReference type="FunFam" id="3.40.50.300:FF:000370">
    <property type="entry name" value="Structural maintenance of chromosomes 3"/>
    <property type="match status" value="1"/>
</dbReference>
<feature type="coiled-coil region" evidence="9">
    <location>
        <begin position="851"/>
        <end position="1023"/>
    </location>
</feature>
<dbReference type="SUPFAM" id="SSF52540">
    <property type="entry name" value="P-loop containing nucleoside triphosphate hydrolases"/>
    <property type="match status" value="2"/>
</dbReference>
<dbReference type="Gene3D" id="3.40.50.300">
    <property type="entry name" value="P-loop containing nucleotide triphosphate hydrolases"/>
    <property type="match status" value="2"/>
</dbReference>
<evidence type="ECO:0000256" key="10">
    <source>
        <dbReference type="SAM" id="MobiDB-lite"/>
    </source>
</evidence>
<dbReference type="Proteomes" id="UP000799778">
    <property type="component" value="Unassembled WGS sequence"/>
</dbReference>
<feature type="coiled-coil region" evidence="9">
    <location>
        <begin position="674"/>
        <end position="801"/>
    </location>
</feature>
<dbReference type="Gene3D" id="1.20.1060.20">
    <property type="match status" value="1"/>
</dbReference>
<sequence length="1212" mass="138403">MGHIKQITIQGFKSYKEQTQIEPFSPNSNIIVGRNGSGKSNFFAAVRFVLGDDYHHMSREERQALLHEGSGSAVMSAYVEVCFDNSQDRFHTGRPEFFLRRTIGVKKDEYSIDRKNATKAEVQQILESAGFSRSNPYYIVPQGRVTALTNMKDTERLNLLKEISGSKVYETRRTDSLKLLNDTDSKRSKIDDLVKSIEERLGELEQEKKELDEYNKSDRNRRTLLYTINRRDEDKYKAIIEDIDQRRQNGMLGNDQNTRSFQENEKAMERIDTEVNQLKSQIALLQEDRAQLENDRRASTREKAKVELELKDLREGQSETQRLKERNDVNQNRIRQTIKSLEKELSRLLPQYEAKKSEENAIRSELADAESYRKRLEDKQGRTAFYSNKRERDEALKKEIKDATMDMARRKALLMDTNEMIGNLETDIGAMETKIVELRSAIENQGDDTMSHATQVQKAKDARDELMDKRKGLWREEARLNGQVQNVESQLRHAEGTLSHILDHNTSRGLETLRRLRRQHNLEGVYGTVAELLEVSDTYKTAAEVTAGNTLFHVVCDTDDTATHLVDLLNREKGGRLTCIPLNRVRTKSIQLPKSTDAQPLIQKLKYDPKYENAFQHVFGKTIVCPTLEIAAGYARTHGVTALTPDGDKADQKGRLQGGWTDPSKSRLDAVQNVARWREEREKIRTNNDKVRDDLQQLEQEITRAQGELRKIEHQRNQVESSYGPMRLELRAKQTELQNKKDALEQARRTATELESRINIIGNRQADLESELASDFKKALSKDEEQMLVALASKLQDLSRQLITLTSDRVTIETRKSQIESELRETLLPKLDEFLASDDSVGGTGNQSTRLKECERSLKSINRAIASFDEQIEQADSEINGLNSQIDQLEKEKAQLIQNNHQLARHIEKDQKRMDLSMQDRAQAQENLNRVQRDIRELGTLPSDAQTVHSGKSAERLSRELHKANEALKKYSQVNKKAFEQYETFTKQRRMLTDRRNELDTSRKSIEDLIEILDQRKDEAIDRTFKQVSKAFAEVFVQLVPAGIGRLVIQRKSDREAGRGGDDEDSDEEEERGVRGTVESYKGVGISVSFNSKHDEQQRIGQLSGGQKSLCALALVFAIQQCDPAPFYLFDEIDANLDAQYRTAVAEMLRKLSGKGGEAGEGGGQFICTTFRPEMVLVAEKCYGVSYSNKTSSIDVVGREDALEFVDGMQKS</sequence>
<accession>A0A6A5XS84</accession>
<dbReference type="PANTHER" id="PTHR43977">
    <property type="entry name" value="STRUCTURAL MAINTENANCE OF CHROMOSOMES PROTEIN 3"/>
    <property type="match status" value="1"/>
</dbReference>
<dbReference type="GO" id="GO:0051301">
    <property type="term" value="P:cell division"/>
    <property type="evidence" value="ECO:0007669"/>
    <property type="project" value="UniProtKB-KW"/>
</dbReference>
<dbReference type="SUPFAM" id="SSF75553">
    <property type="entry name" value="Smc hinge domain"/>
    <property type="match status" value="1"/>
</dbReference>
<feature type="coiled-coil region" evidence="9">
    <location>
        <begin position="261"/>
        <end position="316"/>
    </location>
</feature>
<feature type="compositionally biased region" description="Acidic residues" evidence="10">
    <location>
        <begin position="1062"/>
        <end position="1071"/>
    </location>
</feature>
<name>A0A6A5XS84_9PLEO</name>
<evidence type="ECO:0000256" key="7">
    <source>
        <dbReference type="ARBA" id="ARBA00023306"/>
    </source>
</evidence>
<feature type="region of interest" description="Disordered" evidence="10">
    <location>
        <begin position="1053"/>
        <end position="1076"/>
    </location>
</feature>
<evidence type="ECO:0000256" key="3">
    <source>
        <dbReference type="ARBA" id="ARBA00022618"/>
    </source>
</evidence>
<dbReference type="InterPro" id="IPR027417">
    <property type="entry name" value="P-loop_NTPase"/>
</dbReference>
<dbReference type="Pfam" id="PF06470">
    <property type="entry name" value="SMC_hinge"/>
    <property type="match status" value="1"/>
</dbReference>
<evidence type="ECO:0000256" key="6">
    <source>
        <dbReference type="ARBA" id="ARBA00023242"/>
    </source>
</evidence>
<dbReference type="GO" id="GO:0005524">
    <property type="term" value="F:ATP binding"/>
    <property type="evidence" value="ECO:0007669"/>
    <property type="project" value="InterPro"/>
</dbReference>
<evidence type="ECO:0000313" key="13">
    <source>
        <dbReference type="Proteomes" id="UP000799778"/>
    </source>
</evidence>
<evidence type="ECO:0000313" key="12">
    <source>
        <dbReference type="EMBL" id="KAF2015667.1"/>
    </source>
</evidence>
<evidence type="ECO:0000256" key="2">
    <source>
        <dbReference type="ARBA" id="ARBA00005917"/>
    </source>
</evidence>
<gene>
    <name evidence="12" type="ORF">BU24DRAFT_390960</name>
</gene>
<reference evidence="12" key="1">
    <citation type="journal article" date="2020" name="Stud. Mycol.">
        <title>101 Dothideomycetes genomes: a test case for predicting lifestyles and emergence of pathogens.</title>
        <authorList>
            <person name="Haridas S."/>
            <person name="Albert R."/>
            <person name="Binder M."/>
            <person name="Bloem J."/>
            <person name="Labutti K."/>
            <person name="Salamov A."/>
            <person name="Andreopoulos B."/>
            <person name="Baker S."/>
            <person name="Barry K."/>
            <person name="Bills G."/>
            <person name="Bluhm B."/>
            <person name="Cannon C."/>
            <person name="Castanera R."/>
            <person name="Culley D."/>
            <person name="Daum C."/>
            <person name="Ezra D."/>
            <person name="Gonzalez J."/>
            <person name="Henrissat B."/>
            <person name="Kuo A."/>
            <person name="Liang C."/>
            <person name="Lipzen A."/>
            <person name="Lutzoni F."/>
            <person name="Magnuson J."/>
            <person name="Mondo S."/>
            <person name="Nolan M."/>
            <person name="Ohm R."/>
            <person name="Pangilinan J."/>
            <person name="Park H.-J."/>
            <person name="Ramirez L."/>
            <person name="Alfaro M."/>
            <person name="Sun H."/>
            <person name="Tritt A."/>
            <person name="Yoshinaga Y."/>
            <person name="Zwiers L.-H."/>
            <person name="Turgeon B."/>
            <person name="Goodwin S."/>
            <person name="Spatafora J."/>
            <person name="Crous P."/>
            <person name="Grigoriev I."/>
        </authorList>
    </citation>
    <scope>NUCLEOTIDE SEQUENCE</scope>
    <source>
        <strain evidence="12">CBS 175.79</strain>
    </source>
</reference>
<evidence type="ECO:0000256" key="9">
    <source>
        <dbReference type="SAM" id="Coils"/>
    </source>
</evidence>
<keyword evidence="7" id="KW-0131">Cell cycle</keyword>
<proteinExistence type="inferred from homology"/>
<dbReference type="RefSeq" id="XP_033384006.1">
    <property type="nucleotide sequence ID" value="XM_033525094.1"/>
</dbReference>
<dbReference type="InterPro" id="IPR041741">
    <property type="entry name" value="SMC3_ABC_euk"/>
</dbReference>
<dbReference type="GO" id="GO:0007059">
    <property type="term" value="P:chromosome segregation"/>
    <property type="evidence" value="ECO:0007669"/>
    <property type="project" value="UniProtKB-ARBA"/>
</dbReference>
<dbReference type="InterPro" id="IPR010935">
    <property type="entry name" value="SMC_hinge"/>
</dbReference>
<dbReference type="InterPro" id="IPR036277">
    <property type="entry name" value="SMC_hinge_sf"/>
</dbReference>
<keyword evidence="5 9" id="KW-0175">Coiled coil</keyword>
<evidence type="ECO:0000256" key="8">
    <source>
        <dbReference type="PIRNR" id="PIRNR005719"/>
    </source>
</evidence>
<dbReference type="AlphaFoldDB" id="A0A6A5XS84"/>
<dbReference type="EMBL" id="ML978069">
    <property type="protein sequence ID" value="KAF2015667.1"/>
    <property type="molecule type" value="Genomic_DNA"/>
</dbReference>
<dbReference type="OrthoDB" id="431497at2759"/>
<dbReference type="Gene3D" id="3.30.70.1620">
    <property type="match status" value="1"/>
</dbReference>
<dbReference type="GO" id="GO:0016887">
    <property type="term" value="F:ATP hydrolysis activity"/>
    <property type="evidence" value="ECO:0007669"/>
    <property type="project" value="InterPro"/>
</dbReference>
<dbReference type="PIRSF" id="PIRSF005719">
    <property type="entry name" value="SMC"/>
    <property type="match status" value="1"/>
</dbReference>
<organism evidence="12 13">
    <name type="scientific">Aaosphaeria arxii CBS 175.79</name>
    <dbReference type="NCBI Taxonomy" id="1450172"/>
    <lineage>
        <taxon>Eukaryota</taxon>
        <taxon>Fungi</taxon>
        <taxon>Dikarya</taxon>
        <taxon>Ascomycota</taxon>
        <taxon>Pezizomycotina</taxon>
        <taxon>Dothideomycetes</taxon>
        <taxon>Pleosporomycetidae</taxon>
        <taxon>Pleosporales</taxon>
        <taxon>Pleosporales incertae sedis</taxon>
        <taxon>Aaosphaeria</taxon>
    </lineage>
</organism>
<evidence type="ECO:0000256" key="4">
    <source>
        <dbReference type="ARBA" id="ARBA00022776"/>
    </source>
</evidence>
<dbReference type="Pfam" id="PF02463">
    <property type="entry name" value="SMC_N"/>
    <property type="match status" value="1"/>
</dbReference>
<keyword evidence="6 8" id="KW-0539">Nucleus</keyword>
<dbReference type="Gene3D" id="1.10.287.1490">
    <property type="match status" value="1"/>
</dbReference>
<dbReference type="GeneID" id="54282491"/>
<dbReference type="InterPro" id="IPR024704">
    <property type="entry name" value="SMC"/>
</dbReference>
<comment type="similarity">
    <text evidence="2">Belongs to the SMC family. SMC3 subfamily.</text>
</comment>